<dbReference type="OrthoDB" id="5365632at2"/>
<keyword evidence="5 6" id="KW-0472">Membrane</keyword>
<feature type="transmembrane region" description="Helical" evidence="6">
    <location>
        <begin position="441"/>
        <end position="461"/>
    </location>
</feature>
<dbReference type="EMBL" id="LFQU01000058">
    <property type="protein sequence ID" value="KOO65785.1"/>
    <property type="molecule type" value="Genomic_DNA"/>
</dbReference>
<evidence type="ECO:0000256" key="1">
    <source>
        <dbReference type="ARBA" id="ARBA00004651"/>
    </source>
</evidence>
<dbReference type="InterPro" id="IPR002797">
    <property type="entry name" value="Polysacc_synth"/>
</dbReference>
<accession>A0A8E1QZ05</accession>
<dbReference type="Proteomes" id="UP000036951">
    <property type="component" value="Unassembled WGS sequence"/>
</dbReference>
<dbReference type="PANTHER" id="PTHR30250">
    <property type="entry name" value="PST FAMILY PREDICTED COLANIC ACID TRANSPORTER"/>
    <property type="match status" value="1"/>
</dbReference>
<evidence type="ECO:0000256" key="3">
    <source>
        <dbReference type="ARBA" id="ARBA00022692"/>
    </source>
</evidence>
<feature type="transmembrane region" description="Helical" evidence="6">
    <location>
        <begin position="93"/>
        <end position="115"/>
    </location>
</feature>
<feature type="transmembrane region" description="Helical" evidence="6">
    <location>
        <begin position="16"/>
        <end position="33"/>
    </location>
</feature>
<feature type="transmembrane region" description="Helical" evidence="6">
    <location>
        <begin position="467"/>
        <end position="488"/>
    </location>
</feature>
<keyword evidence="4 6" id="KW-1133">Transmembrane helix</keyword>
<protein>
    <recommendedName>
        <fullName evidence="9">Polysaccharide biosynthesis protein</fullName>
    </recommendedName>
</protein>
<evidence type="ECO:0000256" key="4">
    <source>
        <dbReference type="ARBA" id="ARBA00022989"/>
    </source>
</evidence>
<proteinExistence type="predicted"/>
<evidence type="ECO:0000256" key="6">
    <source>
        <dbReference type="SAM" id="Phobius"/>
    </source>
</evidence>
<evidence type="ECO:0008006" key="9">
    <source>
        <dbReference type="Google" id="ProtNLM"/>
    </source>
</evidence>
<name>A0A8E1QZ05_9BACT</name>
<dbReference type="RefSeq" id="WP_053399300.1">
    <property type="nucleotide sequence ID" value="NZ_LFQU01000058.1"/>
</dbReference>
<dbReference type="GO" id="GO:0005886">
    <property type="term" value="C:plasma membrane"/>
    <property type="evidence" value="ECO:0007669"/>
    <property type="project" value="UniProtKB-SubCell"/>
</dbReference>
<feature type="transmembrane region" description="Helical" evidence="6">
    <location>
        <begin position="347"/>
        <end position="367"/>
    </location>
</feature>
<feature type="transmembrane region" description="Helical" evidence="6">
    <location>
        <begin position="315"/>
        <end position="335"/>
    </location>
</feature>
<feature type="transmembrane region" description="Helical" evidence="6">
    <location>
        <begin position="403"/>
        <end position="421"/>
    </location>
</feature>
<feature type="transmembrane region" description="Helical" evidence="6">
    <location>
        <begin position="188"/>
        <end position="206"/>
    </location>
</feature>
<dbReference type="InterPro" id="IPR050833">
    <property type="entry name" value="Poly_Biosynth_Transport"/>
</dbReference>
<evidence type="ECO:0000256" key="5">
    <source>
        <dbReference type="ARBA" id="ARBA00023136"/>
    </source>
</evidence>
<feature type="transmembrane region" description="Helical" evidence="6">
    <location>
        <begin position="127"/>
        <end position="149"/>
    </location>
</feature>
<organism evidence="7 8">
    <name type="scientific">Xylanibacter rarus</name>
    <dbReference type="NCBI Taxonomy" id="1676614"/>
    <lineage>
        <taxon>Bacteria</taxon>
        <taxon>Pseudomonadati</taxon>
        <taxon>Bacteroidota</taxon>
        <taxon>Bacteroidia</taxon>
        <taxon>Bacteroidales</taxon>
        <taxon>Prevotellaceae</taxon>
        <taxon>Xylanibacter</taxon>
    </lineage>
</organism>
<dbReference type="AlphaFoldDB" id="A0A8E1QZ05"/>
<comment type="caution">
    <text evidence="7">The sequence shown here is derived from an EMBL/GenBank/DDBJ whole genome shotgun (WGS) entry which is preliminary data.</text>
</comment>
<dbReference type="PANTHER" id="PTHR30250:SF26">
    <property type="entry name" value="PSMA PROTEIN"/>
    <property type="match status" value="1"/>
</dbReference>
<gene>
    <name evidence="7" type="ORF">ACU52_14355</name>
</gene>
<reference evidence="7 8" key="1">
    <citation type="submission" date="2015-06" db="EMBL/GenBank/DDBJ databases">
        <title>Prevotella sp. 109, sp. nov., a novel member of the family Prevotellaceae isolated from human faeces.</title>
        <authorList>
            <person name="Shkoporov A.N."/>
            <person name="Chaplin A.V."/>
            <person name="Kafarskaia L.I."/>
            <person name="Efimov B.A."/>
        </authorList>
    </citation>
    <scope>NUCLEOTIDE SEQUENCE [LARGE SCALE GENOMIC DNA]</scope>
    <source>
        <strain evidence="7 8">109</strain>
    </source>
</reference>
<evidence type="ECO:0000256" key="2">
    <source>
        <dbReference type="ARBA" id="ARBA00022475"/>
    </source>
</evidence>
<keyword evidence="2" id="KW-1003">Cell membrane</keyword>
<sequence>MTDTAQNNKRIAKNTLLLYVRMLFMMAVSLYTSRVVLHTLGVEDFGIYNVVGGVVAMFSVISGSLSSAISRFITYELGKGDKEKLIRIFSSSVTIQLVLGLIILILAEAIGVWFLNAKMTIPTDRMYAANWVFQLSILTFIINLISIPYNAAIIAHEKMSAFAYISILEVVAKLVIVYMLLWSPFDKLIFYAILMASVALIIRFVYGYYCKRHFEECTYHFIFDKELLKKMFGFAGWNFIGATSAVLRDQGGNIIINLFCGPAVNAARGIAYQVNNAISGFVSNFMMALNPQITKSYAAGNKEYMMTLIHQGARLSFYILLILSLPVIINAHYILTLWLKIVPDHTTLFVQLVLIFAMSESISNPLITAMLATGNIRNYQIVVGGLQMTNLPISYILLRNGCIPETVLIVAICISQCCLALRLYMLRGMIGLSVREYMSKVYFNVLAVTILSAIIPCLLSSYLKETFISFIMICAISVICTFSVIYFVGCNRNERQFILSKITAIKSKFRK</sequence>
<feature type="transmembrane region" description="Helical" evidence="6">
    <location>
        <begin position="161"/>
        <end position="182"/>
    </location>
</feature>
<comment type="subcellular location">
    <subcellularLocation>
        <location evidence="1">Cell membrane</location>
        <topology evidence="1">Multi-pass membrane protein</topology>
    </subcellularLocation>
</comment>
<keyword evidence="3 6" id="KW-0812">Transmembrane</keyword>
<evidence type="ECO:0000313" key="7">
    <source>
        <dbReference type="EMBL" id="KOO65785.1"/>
    </source>
</evidence>
<feature type="transmembrane region" description="Helical" evidence="6">
    <location>
        <begin position="45"/>
        <end position="73"/>
    </location>
</feature>
<feature type="transmembrane region" description="Helical" evidence="6">
    <location>
        <begin position="379"/>
        <end position="397"/>
    </location>
</feature>
<dbReference type="Pfam" id="PF01943">
    <property type="entry name" value="Polysacc_synt"/>
    <property type="match status" value="1"/>
</dbReference>
<keyword evidence="8" id="KW-1185">Reference proteome</keyword>
<evidence type="ECO:0000313" key="8">
    <source>
        <dbReference type="Proteomes" id="UP000036951"/>
    </source>
</evidence>